<dbReference type="GO" id="GO:0003677">
    <property type="term" value="F:DNA binding"/>
    <property type="evidence" value="ECO:0007669"/>
    <property type="project" value="UniProtKB-KW"/>
</dbReference>
<organism evidence="5 6">
    <name type="scientific">Candidatus Desulfaltia bathyphila</name>
    <dbReference type="NCBI Taxonomy" id="2841697"/>
    <lineage>
        <taxon>Bacteria</taxon>
        <taxon>Pseudomonadati</taxon>
        <taxon>Thermodesulfobacteriota</taxon>
        <taxon>Desulfobacteria</taxon>
        <taxon>Desulfobacterales</taxon>
        <taxon>Desulfobacterales incertae sedis</taxon>
        <taxon>Candidatus Desulfaltia</taxon>
    </lineage>
</organism>
<proteinExistence type="predicted"/>
<gene>
    <name evidence="5" type="ORF">H8E80_01535</name>
</gene>
<dbReference type="CDD" id="cd06529">
    <property type="entry name" value="S24_LexA-like"/>
    <property type="match status" value="1"/>
</dbReference>
<comment type="caution">
    <text evidence="5">The sequence shown here is derived from an EMBL/GenBank/DDBJ whole genome shotgun (WGS) entry which is preliminary data.</text>
</comment>
<dbReference type="Gene3D" id="2.10.109.10">
    <property type="entry name" value="Umud Fragment, subunit A"/>
    <property type="match status" value="1"/>
</dbReference>
<evidence type="ECO:0000313" key="6">
    <source>
        <dbReference type="Proteomes" id="UP000603545"/>
    </source>
</evidence>
<dbReference type="Gene3D" id="1.10.260.40">
    <property type="entry name" value="lambda repressor-like DNA-binding domains"/>
    <property type="match status" value="1"/>
</dbReference>
<dbReference type="GO" id="GO:0045892">
    <property type="term" value="P:negative regulation of DNA-templated transcription"/>
    <property type="evidence" value="ECO:0007669"/>
    <property type="project" value="InterPro"/>
</dbReference>
<evidence type="ECO:0000256" key="2">
    <source>
        <dbReference type="ARBA" id="ARBA00023125"/>
    </source>
</evidence>
<dbReference type="InterPro" id="IPR010744">
    <property type="entry name" value="Phage_CI_N"/>
</dbReference>
<dbReference type="Pfam" id="PF07022">
    <property type="entry name" value="Phage_CI_repr"/>
    <property type="match status" value="1"/>
</dbReference>
<evidence type="ECO:0000256" key="1">
    <source>
        <dbReference type="ARBA" id="ARBA00023015"/>
    </source>
</evidence>
<keyword evidence="3" id="KW-0804">Transcription</keyword>
<feature type="domain" description="HTH cro/C1-type" evidence="4">
    <location>
        <begin position="21"/>
        <end position="64"/>
    </location>
</feature>
<keyword evidence="2" id="KW-0238">DNA-binding</keyword>
<accession>A0A8J6T5X1</accession>
<name>A0A8J6T5X1_9BACT</name>
<dbReference type="SUPFAM" id="SSF51306">
    <property type="entry name" value="LexA/Signal peptidase"/>
    <property type="match status" value="1"/>
</dbReference>
<dbReference type="InterPro" id="IPR010982">
    <property type="entry name" value="Lambda_DNA-bd_dom_sf"/>
</dbReference>
<dbReference type="EMBL" id="JACNLL010000020">
    <property type="protein sequence ID" value="MBC8198717.1"/>
    <property type="molecule type" value="Genomic_DNA"/>
</dbReference>
<dbReference type="InterPro" id="IPR036286">
    <property type="entry name" value="LexA/Signal_pep-like_sf"/>
</dbReference>
<evidence type="ECO:0000259" key="4">
    <source>
        <dbReference type="PROSITE" id="PS50943"/>
    </source>
</evidence>
<dbReference type="PANTHER" id="PTHR40661:SF3">
    <property type="entry name" value="FELS-1 PROPHAGE TRANSCRIPTIONAL REGULATOR"/>
    <property type="match status" value="1"/>
</dbReference>
<protein>
    <submittedName>
        <fullName evidence="5">LexA family transcriptional regulator</fullName>
    </submittedName>
</protein>
<dbReference type="AlphaFoldDB" id="A0A8J6T5X1"/>
<keyword evidence="1" id="KW-0805">Transcription regulation</keyword>
<dbReference type="Proteomes" id="UP000603545">
    <property type="component" value="Unassembled WGS sequence"/>
</dbReference>
<dbReference type="InterPro" id="IPR015927">
    <property type="entry name" value="Peptidase_S24_S26A/B/C"/>
</dbReference>
<dbReference type="SUPFAM" id="SSF47413">
    <property type="entry name" value="lambda repressor-like DNA-binding domains"/>
    <property type="match status" value="1"/>
</dbReference>
<dbReference type="Pfam" id="PF00717">
    <property type="entry name" value="Peptidase_S24"/>
    <property type="match status" value="1"/>
</dbReference>
<dbReference type="PROSITE" id="PS50943">
    <property type="entry name" value="HTH_CROC1"/>
    <property type="match status" value="1"/>
</dbReference>
<dbReference type="InterPro" id="IPR001387">
    <property type="entry name" value="Cro/C1-type_HTH"/>
</dbReference>
<dbReference type="PANTHER" id="PTHR40661">
    <property type="match status" value="1"/>
</dbReference>
<sequence>MKKIRFDTFFKRLCDATTISSQANLAKSISVSRSAITQAKRNDSIPQKWIFELSRLYNVNPAWLEKGTGPTFSNQNNYQEIFLQVPKVRARLSAGGGSFETEPEIEEYYSFRNDWLSKKGKSEDMVLMDIIGNSMEPELKERDTVLIDQSQKAVLAGAIYAVGLADTIVVKRLEKRPKELVLFSENRSYPPISFRGEEMNSVRIIGKVIWICRELN</sequence>
<dbReference type="InterPro" id="IPR039418">
    <property type="entry name" value="LexA-like"/>
</dbReference>
<evidence type="ECO:0000256" key="3">
    <source>
        <dbReference type="ARBA" id="ARBA00023163"/>
    </source>
</evidence>
<evidence type="ECO:0000313" key="5">
    <source>
        <dbReference type="EMBL" id="MBC8198717.1"/>
    </source>
</evidence>
<reference evidence="5 6" key="1">
    <citation type="submission" date="2020-08" db="EMBL/GenBank/DDBJ databases">
        <title>Bridging the membrane lipid divide: bacteria of the FCB group superphylum have the potential to synthesize archaeal ether lipids.</title>
        <authorList>
            <person name="Villanueva L."/>
            <person name="Von Meijenfeldt F.A.B."/>
            <person name="Westbye A.B."/>
            <person name="Yadav S."/>
            <person name="Hopmans E.C."/>
            <person name="Dutilh B.E."/>
            <person name="Sinninghe Damste J.S."/>
        </authorList>
    </citation>
    <scope>NUCLEOTIDE SEQUENCE [LARGE SCALE GENOMIC DNA]</scope>
    <source>
        <strain evidence="5">NIOZ-UU82</strain>
    </source>
</reference>